<protein>
    <submittedName>
        <fullName evidence="1">Uncharacterized protein</fullName>
    </submittedName>
</protein>
<dbReference type="PROSITE" id="PS51257">
    <property type="entry name" value="PROKAR_LIPOPROTEIN"/>
    <property type="match status" value="1"/>
</dbReference>
<dbReference type="AlphaFoldDB" id="A0A3P3QIJ0"/>
<name>A0A3P3QIJ0_9GAMM</name>
<reference evidence="1 2" key="1">
    <citation type="submission" date="2018-11" db="EMBL/GenBank/DDBJ databases">
        <title>Draft genome analysis of Rheinheimera mesophila isolated from an industrial waste site.</title>
        <authorList>
            <person name="Yu Q."/>
            <person name="Qi Y."/>
            <person name="Zhang H."/>
            <person name="Lu Y."/>
            <person name="Pu J."/>
        </authorList>
    </citation>
    <scope>NUCLEOTIDE SEQUENCE [LARGE SCALE GENOMIC DNA]</scope>
    <source>
        <strain evidence="1 2">IITR13</strain>
    </source>
</reference>
<organism evidence="1 2">
    <name type="scientific">Rheinheimera mesophila</name>
    <dbReference type="NCBI Taxonomy" id="1547515"/>
    <lineage>
        <taxon>Bacteria</taxon>
        <taxon>Pseudomonadati</taxon>
        <taxon>Pseudomonadota</taxon>
        <taxon>Gammaproteobacteria</taxon>
        <taxon>Chromatiales</taxon>
        <taxon>Chromatiaceae</taxon>
        <taxon>Rheinheimera</taxon>
    </lineage>
</organism>
<sequence length="127" mass="14104">MMSGSKGFILITTLILMLVLSCISLSMLVQTQLSQKLAGSATLAFQLKQQTQSKHLQELKQLQQSTAESDRYSIGPCPAHYAAWTELTFRCEWYQVQTSQRHAQHHHTVTSVLVRQSLSEGGGDGVL</sequence>
<dbReference type="EMBL" id="RRCF01000002">
    <property type="protein sequence ID" value="RRJ20984.1"/>
    <property type="molecule type" value="Genomic_DNA"/>
</dbReference>
<keyword evidence="2" id="KW-1185">Reference proteome</keyword>
<accession>A0A3P3QIJ0</accession>
<dbReference type="Proteomes" id="UP000276260">
    <property type="component" value="Unassembled WGS sequence"/>
</dbReference>
<evidence type="ECO:0000313" key="2">
    <source>
        <dbReference type="Proteomes" id="UP000276260"/>
    </source>
</evidence>
<gene>
    <name evidence="1" type="ORF">EIK76_08845</name>
</gene>
<proteinExistence type="predicted"/>
<dbReference type="OrthoDB" id="5770830at2"/>
<dbReference type="RefSeq" id="WP_046518673.1">
    <property type="nucleotide sequence ID" value="NZ_LAVS01000003.1"/>
</dbReference>
<comment type="caution">
    <text evidence="1">The sequence shown here is derived from an EMBL/GenBank/DDBJ whole genome shotgun (WGS) entry which is preliminary data.</text>
</comment>
<evidence type="ECO:0000313" key="1">
    <source>
        <dbReference type="EMBL" id="RRJ20984.1"/>
    </source>
</evidence>